<proteinExistence type="inferred from homology"/>
<dbReference type="SUPFAM" id="SSF51101">
    <property type="entry name" value="Mannose-binding lectins"/>
    <property type="match status" value="1"/>
</dbReference>
<dbReference type="PANTHER" id="PTHR47293:SF81">
    <property type="entry name" value="INACTIVE PROTEIN RESTRICTED TEV MOVEMENT 1-LIKE"/>
    <property type="match status" value="1"/>
</dbReference>
<comment type="similarity">
    <text evidence="1">Belongs to the jacalin lectin family.</text>
</comment>
<gene>
    <name evidence="4" type="ORF">H5410_000857</name>
</gene>
<evidence type="ECO:0000256" key="2">
    <source>
        <dbReference type="ARBA" id="ARBA00022734"/>
    </source>
</evidence>
<accession>A0A9J6AXF5</accession>
<evidence type="ECO:0000259" key="3">
    <source>
        <dbReference type="PROSITE" id="PS51752"/>
    </source>
</evidence>
<dbReference type="PROSITE" id="PS51752">
    <property type="entry name" value="JACALIN_LECTIN"/>
    <property type="match status" value="1"/>
</dbReference>
<dbReference type="AlphaFoldDB" id="A0A9J6AXF5"/>
<feature type="domain" description="Jacalin-type lectin" evidence="3">
    <location>
        <begin position="1"/>
        <end position="137"/>
    </location>
</feature>
<dbReference type="GO" id="GO:0030246">
    <property type="term" value="F:carbohydrate binding"/>
    <property type="evidence" value="ECO:0007669"/>
    <property type="project" value="UniProtKB-KW"/>
</dbReference>
<organism evidence="4 5">
    <name type="scientific">Solanum commersonii</name>
    <name type="common">Commerson's wild potato</name>
    <name type="synonym">Commerson's nightshade</name>
    <dbReference type="NCBI Taxonomy" id="4109"/>
    <lineage>
        <taxon>Eukaryota</taxon>
        <taxon>Viridiplantae</taxon>
        <taxon>Streptophyta</taxon>
        <taxon>Embryophyta</taxon>
        <taxon>Tracheophyta</taxon>
        <taxon>Spermatophyta</taxon>
        <taxon>Magnoliopsida</taxon>
        <taxon>eudicotyledons</taxon>
        <taxon>Gunneridae</taxon>
        <taxon>Pentapetalae</taxon>
        <taxon>asterids</taxon>
        <taxon>lamiids</taxon>
        <taxon>Solanales</taxon>
        <taxon>Solanaceae</taxon>
        <taxon>Solanoideae</taxon>
        <taxon>Solaneae</taxon>
        <taxon>Solanum</taxon>
    </lineage>
</organism>
<dbReference type="PANTHER" id="PTHR47293">
    <property type="entry name" value="JACALIN-RELATED LECTIN 3"/>
    <property type="match status" value="1"/>
</dbReference>
<dbReference type="SMART" id="SM00915">
    <property type="entry name" value="Jacalin"/>
    <property type="match status" value="1"/>
</dbReference>
<dbReference type="Gene3D" id="2.100.10.30">
    <property type="entry name" value="Jacalin-like lectin domain"/>
    <property type="match status" value="1"/>
</dbReference>
<keyword evidence="5" id="KW-1185">Reference proteome</keyword>
<dbReference type="InterPro" id="IPR036404">
    <property type="entry name" value="Jacalin-like_lectin_dom_sf"/>
</dbReference>
<dbReference type="InterPro" id="IPR001229">
    <property type="entry name" value="Jacalin-like_lectin_dom"/>
</dbReference>
<evidence type="ECO:0000313" key="4">
    <source>
        <dbReference type="EMBL" id="KAG5629140.1"/>
    </source>
</evidence>
<comment type="caution">
    <text evidence="4">The sequence shown here is derived from an EMBL/GenBank/DDBJ whole genome shotgun (WGS) entry which is preliminary data.</text>
</comment>
<evidence type="ECO:0000313" key="5">
    <source>
        <dbReference type="Proteomes" id="UP000824120"/>
    </source>
</evidence>
<dbReference type="OrthoDB" id="581739at2759"/>
<protein>
    <recommendedName>
        <fullName evidence="3">Jacalin-type lectin domain-containing protein</fullName>
    </recommendedName>
</protein>
<dbReference type="EMBL" id="JACXVP010000001">
    <property type="protein sequence ID" value="KAG5629140.1"/>
    <property type="molecule type" value="Genomic_DNA"/>
</dbReference>
<keyword evidence="2" id="KW-0430">Lectin</keyword>
<sequence>MNLIKVGPAGGKRGTVWDEKVYSLQFLFVENGNFVLSDTHGPAHNKNFTTVVLDHPSEFPTSIRGFHDLESPDTFIYLRSITFGTNKGTYGPYGMKTRANYKLKEFNFEIGDDRTFGGFHGTKYGSGIESIGVYVKAITSSMIKPGRDTRKRVKIEQEDFRVVVDARVDSGQQLAYDQKFEKANALNFIGKSRPYEDASVVVSTADIGQRLIVEHKDIGQW</sequence>
<reference evidence="4 5" key="1">
    <citation type="submission" date="2020-09" db="EMBL/GenBank/DDBJ databases">
        <title>De no assembly of potato wild relative species, Solanum commersonii.</title>
        <authorList>
            <person name="Cho K."/>
        </authorList>
    </citation>
    <scope>NUCLEOTIDE SEQUENCE [LARGE SCALE GENOMIC DNA]</scope>
    <source>
        <strain evidence="4">LZ3.2</strain>
        <tissue evidence="4">Leaf</tissue>
    </source>
</reference>
<dbReference type="Pfam" id="PF01419">
    <property type="entry name" value="Jacalin"/>
    <property type="match status" value="1"/>
</dbReference>
<dbReference type="Proteomes" id="UP000824120">
    <property type="component" value="Chromosome 1"/>
</dbReference>
<evidence type="ECO:0000256" key="1">
    <source>
        <dbReference type="ARBA" id="ARBA00006568"/>
    </source>
</evidence>
<name>A0A9J6AXF5_SOLCO</name>